<reference evidence="1" key="2">
    <citation type="submission" date="2023-02" db="EMBL/GenBank/DDBJ databases">
        <authorList>
            <person name="Swenson N.G."/>
            <person name="Wegrzyn J.L."/>
            <person name="Mcevoy S.L."/>
        </authorList>
    </citation>
    <scope>NUCLEOTIDE SEQUENCE</scope>
    <source>
        <strain evidence="1">91603</strain>
        <tissue evidence="1">Leaf</tissue>
    </source>
</reference>
<organism evidence="1 2">
    <name type="scientific">Acer negundo</name>
    <name type="common">Box elder</name>
    <dbReference type="NCBI Taxonomy" id="4023"/>
    <lineage>
        <taxon>Eukaryota</taxon>
        <taxon>Viridiplantae</taxon>
        <taxon>Streptophyta</taxon>
        <taxon>Embryophyta</taxon>
        <taxon>Tracheophyta</taxon>
        <taxon>Spermatophyta</taxon>
        <taxon>Magnoliopsida</taxon>
        <taxon>eudicotyledons</taxon>
        <taxon>Gunneridae</taxon>
        <taxon>Pentapetalae</taxon>
        <taxon>rosids</taxon>
        <taxon>malvids</taxon>
        <taxon>Sapindales</taxon>
        <taxon>Sapindaceae</taxon>
        <taxon>Hippocastanoideae</taxon>
        <taxon>Acereae</taxon>
        <taxon>Acer</taxon>
    </lineage>
</organism>
<evidence type="ECO:0000313" key="2">
    <source>
        <dbReference type="Proteomes" id="UP001064489"/>
    </source>
</evidence>
<name>A0AAD5I971_ACENE</name>
<dbReference type="AlphaFoldDB" id="A0AAD5I971"/>
<comment type="caution">
    <text evidence="1">The sequence shown here is derived from an EMBL/GenBank/DDBJ whole genome shotgun (WGS) entry which is preliminary data.</text>
</comment>
<sequence>MKRAEQLWPFRNLTTFEYWISIAKILLRVLPQELQYLEPIILENINKGKIELLSDVILKIEIAEERCVMMNMRRTAALSMFSNLHSAKHMGHCAREKGPWFGKVAARKTTEQKRKGKKKRRKRFDLIFKVRGLFYLHCGF</sequence>
<reference evidence="1" key="1">
    <citation type="journal article" date="2022" name="Plant J.">
        <title>Strategies of tolerance reflected in two North American maple genomes.</title>
        <authorList>
            <person name="McEvoy S.L."/>
            <person name="Sezen U.U."/>
            <person name="Trouern-Trend A."/>
            <person name="McMahon S.M."/>
            <person name="Schaberg P.G."/>
            <person name="Yang J."/>
            <person name="Wegrzyn J.L."/>
            <person name="Swenson N.G."/>
        </authorList>
    </citation>
    <scope>NUCLEOTIDE SEQUENCE</scope>
    <source>
        <strain evidence="1">91603</strain>
    </source>
</reference>
<dbReference type="EMBL" id="JAJSOW010000108">
    <property type="protein sequence ID" value="KAI9153801.1"/>
    <property type="molecule type" value="Genomic_DNA"/>
</dbReference>
<evidence type="ECO:0000313" key="1">
    <source>
        <dbReference type="EMBL" id="KAI9153801.1"/>
    </source>
</evidence>
<protein>
    <submittedName>
        <fullName evidence="1">Uncharacterized protein</fullName>
    </submittedName>
</protein>
<dbReference type="Proteomes" id="UP001064489">
    <property type="component" value="Chromosome 11"/>
</dbReference>
<proteinExistence type="predicted"/>
<keyword evidence="2" id="KW-1185">Reference proteome</keyword>
<gene>
    <name evidence="1" type="ORF">LWI28_016711</name>
</gene>
<accession>A0AAD5I971</accession>